<gene>
    <name evidence="2" type="ORF">CEXT_800941</name>
</gene>
<sequence length="97" mass="10834">MKFETPNSPSPVLHPINGTHNAFPSNPPTPPCICGEWFIRWNVPKGTQSKVPFRAEDVPSPKFLSPPSSFVYGYPHAILLRWFGQLLFVDISVSDTP</sequence>
<reference evidence="2 3" key="1">
    <citation type="submission" date="2021-06" db="EMBL/GenBank/DDBJ databases">
        <title>Caerostris extrusa draft genome.</title>
        <authorList>
            <person name="Kono N."/>
            <person name="Arakawa K."/>
        </authorList>
    </citation>
    <scope>NUCLEOTIDE SEQUENCE [LARGE SCALE GENOMIC DNA]</scope>
</reference>
<evidence type="ECO:0000313" key="3">
    <source>
        <dbReference type="Proteomes" id="UP001054945"/>
    </source>
</evidence>
<organism evidence="2 3">
    <name type="scientific">Caerostris extrusa</name>
    <name type="common">Bark spider</name>
    <name type="synonym">Caerostris bankana</name>
    <dbReference type="NCBI Taxonomy" id="172846"/>
    <lineage>
        <taxon>Eukaryota</taxon>
        <taxon>Metazoa</taxon>
        <taxon>Ecdysozoa</taxon>
        <taxon>Arthropoda</taxon>
        <taxon>Chelicerata</taxon>
        <taxon>Arachnida</taxon>
        <taxon>Araneae</taxon>
        <taxon>Araneomorphae</taxon>
        <taxon>Entelegynae</taxon>
        <taxon>Araneoidea</taxon>
        <taxon>Araneidae</taxon>
        <taxon>Caerostris</taxon>
    </lineage>
</organism>
<evidence type="ECO:0000256" key="1">
    <source>
        <dbReference type="SAM" id="MobiDB-lite"/>
    </source>
</evidence>
<accession>A0AAV4XFW9</accession>
<name>A0AAV4XFW9_CAEEX</name>
<keyword evidence="3" id="KW-1185">Reference proteome</keyword>
<comment type="caution">
    <text evidence="2">The sequence shown here is derived from an EMBL/GenBank/DDBJ whole genome shotgun (WGS) entry which is preliminary data.</text>
</comment>
<protein>
    <submittedName>
        <fullName evidence="2">Uncharacterized protein</fullName>
    </submittedName>
</protein>
<dbReference type="AlphaFoldDB" id="A0AAV4XFW9"/>
<dbReference type="Proteomes" id="UP001054945">
    <property type="component" value="Unassembled WGS sequence"/>
</dbReference>
<proteinExistence type="predicted"/>
<feature type="region of interest" description="Disordered" evidence="1">
    <location>
        <begin position="1"/>
        <end position="22"/>
    </location>
</feature>
<dbReference type="EMBL" id="BPLR01000234">
    <property type="protein sequence ID" value="GIY93110.1"/>
    <property type="molecule type" value="Genomic_DNA"/>
</dbReference>
<evidence type="ECO:0000313" key="2">
    <source>
        <dbReference type="EMBL" id="GIY93110.1"/>
    </source>
</evidence>